<organism evidence="10 11">
    <name type="scientific">Caloramator proteoclasticus DSM 10124</name>
    <dbReference type="NCBI Taxonomy" id="1121262"/>
    <lineage>
        <taxon>Bacteria</taxon>
        <taxon>Bacillati</taxon>
        <taxon>Bacillota</taxon>
        <taxon>Clostridia</taxon>
        <taxon>Eubacteriales</taxon>
        <taxon>Clostridiaceae</taxon>
        <taxon>Caloramator</taxon>
    </lineage>
</organism>
<comment type="similarity">
    <text evidence="2 8">Belongs to the prokaryotic riboflavin transporter (P-RFT) (TC 2.A.87) family.</text>
</comment>
<dbReference type="Gene3D" id="1.10.1760.20">
    <property type="match status" value="1"/>
</dbReference>
<gene>
    <name evidence="10" type="ORF">SAMN02746091_00931</name>
</gene>
<keyword evidence="5 9" id="KW-0812">Transmembrane</keyword>
<dbReference type="Pfam" id="PF12822">
    <property type="entry name" value="ECF_trnsprt"/>
    <property type="match status" value="1"/>
</dbReference>
<feature type="transmembrane region" description="Helical" evidence="9">
    <location>
        <begin position="42"/>
        <end position="61"/>
    </location>
</feature>
<evidence type="ECO:0000256" key="4">
    <source>
        <dbReference type="ARBA" id="ARBA00022475"/>
    </source>
</evidence>
<feature type="transmembrane region" description="Helical" evidence="9">
    <location>
        <begin position="12"/>
        <end position="30"/>
    </location>
</feature>
<evidence type="ECO:0000256" key="1">
    <source>
        <dbReference type="ARBA" id="ARBA00004651"/>
    </source>
</evidence>
<protein>
    <recommendedName>
        <fullName evidence="8">Riboflavin transporter</fullName>
    </recommendedName>
</protein>
<keyword evidence="6 9" id="KW-1133">Transmembrane helix</keyword>
<keyword evidence="11" id="KW-1185">Reference proteome</keyword>
<dbReference type="GO" id="GO:0032217">
    <property type="term" value="F:riboflavin transmembrane transporter activity"/>
    <property type="evidence" value="ECO:0007669"/>
    <property type="project" value="UniProtKB-UniRule"/>
</dbReference>
<keyword evidence="7 8" id="KW-0472">Membrane</keyword>
<proteinExistence type="inferred from homology"/>
<evidence type="ECO:0000256" key="8">
    <source>
        <dbReference type="PIRNR" id="PIRNR037778"/>
    </source>
</evidence>
<feature type="transmembrane region" description="Helical" evidence="9">
    <location>
        <begin position="160"/>
        <end position="184"/>
    </location>
</feature>
<dbReference type="AlphaFoldDB" id="A0A1M4VKY9"/>
<sequence>MSKTQKLTKISILAAVAYLIMFIEFPLPLFPDFLKIDLSDVPALFAAFAFGPLFGIVVEAVKNLLHLITKGSTFGIGEFANFIVGSSLVYTAGALYKRDKTKKGAVLSLTSGVLVMAVIASVANYYVFLPLYEKVLHFPIKAVVQVTSKVNSLVVDLNTLIVYCIMPFNLIKGIVASFVTFVLYQKMHTILK</sequence>
<dbReference type="PANTHER" id="PTHR38438">
    <property type="entry name" value="RIBOFLAVIN TRANSPORTER RIBU"/>
    <property type="match status" value="1"/>
</dbReference>
<keyword evidence="3 8" id="KW-0813">Transport</keyword>
<evidence type="ECO:0000256" key="3">
    <source>
        <dbReference type="ARBA" id="ARBA00022448"/>
    </source>
</evidence>
<dbReference type="PIRSF" id="PIRSF037778">
    <property type="entry name" value="UCP037778_transp_RibU"/>
    <property type="match status" value="1"/>
</dbReference>
<comment type="function">
    <text evidence="8">Probably a riboflavin-binding protein that interacts with the energy-coupling factor (ECF) ABC-transporter complex.</text>
</comment>
<keyword evidence="4 8" id="KW-1003">Cell membrane</keyword>
<feature type="transmembrane region" description="Helical" evidence="9">
    <location>
        <begin position="105"/>
        <end position="128"/>
    </location>
</feature>
<comment type="subcellular location">
    <subcellularLocation>
        <location evidence="1">Cell membrane</location>
        <topology evidence="1">Multi-pass membrane protein</topology>
    </subcellularLocation>
</comment>
<dbReference type="PANTHER" id="PTHR38438:SF1">
    <property type="entry name" value="RIBOFLAVIN TRANSPORTER RIBU"/>
    <property type="match status" value="1"/>
</dbReference>
<dbReference type="InterPro" id="IPR025720">
    <property type="entry name" value="RibU"/>
</dbReference>
<evidence type="ECO:0000313" key="11">
    <source>
        <dbReference type="Proteomes" id="UP000184423"/>
    </source>
</evidence>
<evidence type="ECO:0000256" key="2">
    <source>
        <dbReference type="ARBA" id="ARBA00005540"/>
    </source>
</evidence>
<dbReference type="InterPro" id="IPR024529">
    <property type="entry name" value="ECF_trnsprt_substrate-spec"/>
</dbReference>
<evidence type="ECO:0000313" key="10">
    <source>
        <dbReference type="EMBL" id="SHE69701.1"/>
    </source>
</evidence>
<dbReference type="RefSeq" id="WP_027308172.1">
    <property type="nucleotide sequence ID" value="NZ_FQVG01000012.1"/>
</dbReference>
<name>A0A1M4VKY9_9CLOT</name>
<evidence type="ECO:0000256" key="9">
    <source>
        <dbReference type="SAM" id="Phobius"/>
    </source>
</evidence>
<accession>A0A1M4VKY9</accession>
<dbReference type="EMBL" id="FQVG01000012">
    <property type="protein sequence ID" value="SHE69701.1"/>
    <property type="molecule type" value="Genomic_DNA"/>
</dbReference>
<dbReference type="GO" id="GO:0005886">
    <property type="term" value="C:plasma membrane"/>
    <property type="evidence" value="ECO:0007669"/>
    <property type="project" value="UniProtKB-SubCell"/>
</dbReference>
<evidence type="ECO:0000256" key="7">
    <source>
        <dbReference type="ARBA" id="ARBA00023136"/>
    </source>
</evidence>
<evidence type="ECO:0000256" key="5">
    <source>
        <dbReference type="ARBA" id="ARBA00022692"/>
    </source>
</evidence>
<reference evidence="11" key="1">
    <citation type="submission" date="2016-11" db="EMBL/GenBank/DDBJ databases">
        <authorList>
            <person name="Varghese N."/>
            <person name="Submissions S."/>
        </authorList>
    </citation>
    <scope>NUCLEOTIDE SEQUENCE [LARGE SCALE GENOMIC DNA]</scope>
    <source>
        <strain evidence="11">DSM 10124</strain>
    </source>
</reference>
<dbReference type="Proteomes" id="UP000184423">
    <property type="component" value="Unassembled WGS sequence"/>
</dbReference>
<evidence type="ECO:0000256" key="6">
    <source>
        <dbReference type="ARBA" id="ARBA00022989"/>
    </source>
</evidence>